<accession>A0AAE3MFB8</accession>
<dbReference type="EMBL" id="JAPDPI010000031">
    <property type="protein sequence ID" value="MCW3806839.1"/>
    <property type="molecule type" value="Genomic_DNA"/>
</dbReference>
<evidence type="ECO:0000256" key="2">
    <source>
        <dbReference type="ARBA" id="ARBA00022898"/>
    </source>
</evidence>
<keyword evidence="5" id="KW-1185">Reference proteome</keyword>
<dbReference type="Proteomes" id="UP001207408">
    <property type="component" value="Unassembled WGS sequence"/>
</dbReference>
<dbReference type="Gene3D" id="3.90.1150.10">
    <property type="entry name" value="Aspartate Aminotransferase, domain 1"/>
    <property type="match status" value="1"/>
</dbReference>
<organism evidence="4 5">
    <name type="scientific">Plebeiibacterium marinum</name>
    <dbReference type="NCBI Taxonomy" id="2992111"/>
    <lineage>
        <taxon>Bacteria</taxon>
        <taxon>Pseudomonadati</taxon>
        <taxon>Bacteroidota</taxon>
        <taxon>Bacteroidia</taxon>
        <taxon>Marinilabiliales</taxon>
        <taxon>Marinilabiliaceae</taxon>
        <taxon>Plebeiibacterium</taxon>
    </lineage>
</organism>
<keyword evidence="4" id="KW-0808">Transferase</keyword>
<evidence type="ECO:0000256" key="1">
    <source>
        <dbReference type="ARBA" id="ARBA00001933"/>
    </source>
</evidence>
<name>A0AAE3MFB8_9BACT</name>
<comment type="cofactor">
    <cofactor evidence="1">
        <name>pyridoxal 5'-phosphate</name>
        <dbReference type="ChEBI" id="CHEBI:597326"/>
    </cofactor>
</comment>
<dbReference type="AlphaFoldDB" id="A0AAE3MFB8"/>
<dbReference type="InterPro" id="IPR015422">
    <property type="entry name" value="PyrdxlP-dep_Trfase_small"/>
</dbReference>
<dbReference type="CDD" id="cd00610">
    <property type="entry name" value="OAT_like"/>
    <property type="match status" value="1"/>
</dbReference>
<dbReference type="InterPro" id="IPR015424">
    <property type="entry name" value="PyrdxlP-dep_Trfase"/>
</dbReference>
<dbReference type="InterPro" id="IPR005814">
    <property type="entry name" value="Aminotrans_3"/>
</dbReference>
<gene>
    <name evidence="4" type="ORF">OM074_14475</name>
</gene>
<protein>
    <submittedName>
        <fullName evidence="4">Aminotransferase class III-fold pyridoxal phosphate-dependent enzyme</fullName>
    </submittedName>
</protein>
<dbReference type="GO" id="GO:0030170">
    <property type="term" value="F:pyridoxal phosphate binding"/>
    <property type="evidence" value="ECO:0007669"/>
    <property type="project" value="InterPro"/>
</dbReference>
<dbReference type="InterPro" id="IPR015421">
    <property type="entry name" value="PyrdxlP-dep_Trfase_major"/>
</dbReference>
<dbReference type="InterPro" id="IPR049704">
    <property type="entry name" value="Aminotrans_3_PPA_site"/>
</dbReference>
<keyword evidence="4" id="KW-0032">Aminotransferase</keyword>
<evidence type="ECO:0000313" key="4">
    <source>
        <dbReference type="EMBL" id="MCW3806839.1"/>
    </source>
</evidence>
<dbReference type="GO" id="GO:0008483">
    <property type="term" value="F:transaminase activity"/>
    <property type="evidence" value="ECO:0007669"/>
    <property type="project" value="UniProtKB-KW"/>
</dbReference>
<dbReference type="PANTHER" id="PTHR43713">
    <property type="entry name" value="GLUTAMATE-1-SEMIALDEHYDE 2,1-AMINOMUTASE"/>
    <property type="match status" value="1"/>
</dbReference>
<dbReference type="SUPFAM" id="SSF53383">
    <property type="entry name" value="PLP-dependent transferases"/>
    <property type="match status" value="1"/>
</dbReference>
<dbReference type="PROSITE" id="PS00600">
    <property type="entry name" value="AA_TRANSFER_CLASS_3"/>
    <property type="match status" value="1"/>
</dbReference>
<sequence>MKEKKLQLEKSLNEFEKGKSLIPGGVLGIRRPYNFVQGEFPIYFDEGKGGRVKDIDNNEYIDFLCAYGPMIIGNREEEIDNAVINQIQNKGFCFSLTQTYQNLLAEKMNELIPCAEMSLFVCTGSDATTTAIRLSRSYTGKKKVMRCGYHGWHDWCVEVKGGVPQKLYEDVYEFKYNNIDSLKTLLEEHGNDTAAVIITPLGHPLAAPIQEPKKGFLESVKELCNQYGIVLVFDEIRTGFRVSLGGAQQYYGVTPDLAVFGKAMANGYPIGAVTGRAEIMKEGESNVFISSTFFPNSLSYVAALKTIEILQRDNILDQIWEKGTAFNNKIESLLKKYPIGAKISGIPPMMFITFDKDDTGTYKAKRNDFYTQLIRKKVFLQPYHHGYICHRHTQEDLDYTVNAIEEALIYLKEKYYQARSV</sequence>
<dbReference type="RefSeq" id="WP_301200666.1">
    <property type="nucleotide sequence ID" value="NZ_JAPDPI010000031.1"/>
</dbReference>
<proteinExistence type="inferred from homology"/>
<dbReference type="Gene3D" id="3.40.640.10">
    <property type="entry name" value="Type I PLP-dependent aspartate aminotransferase-like (Major domain)"/>
    <property type="match status" value="1"/>
</dbReference>
<comment type="caution">
    <text evidence="4">The sequence shown here is derived from an EMBL/GenBank/DDBJ whole genome shotgun (WGS) entry which is preliminary data.</text>
</comment>
<reference evidence="4" key="1">
    <citation type="submission" date="2022-10" db="EMBL/GenBank/DDBJ databases">
        <authorList>
            <person name="Yu W.X."/>
        </authorList>
    </citation>
    <scope>NUCLEOTIDE SEQUENCE</scope>
    <source>
        <strain evidence="4">D04</strain>
    </source>
</reference>
<evidence type="ECO:0000313" key="5">
    <source>
        <dbReference type="Proteomes" id="UP001207408"/>
    </source>
</evidence>
<dbReference type="Pfam" id="PF00202">
    <property type="entry name" value="Aminotran_3"/>
    <property type="match status" value="1"/>
</dbReference>
<keyword evidence="2 3" id="KW-0663">Pyridoxal phosphate</keyword>
<comment type="similarity">
    <text evidence="3">Belongs to the class-III pyridoxal-phosphate-dependent aminotransferase family.</text>
</comment>
<dbReference type="PANTHER" id="PTHR43713:SF3">
    <property type="entry name" value="GLUTAMATE-1-SEMIALDEHYDE 2,1-AMINOMUTASE 1, CHLOROPLASTIC-RELATED"/>
    <property type="match status" value="1"/>
</dbReference>
<evidence type="ECO:0000256" key="3">
    <source>
        <dbReference type="RuleBase" id="RU003560"/>
    </source>
</evidence>